<dbReference type="Gene3D" id="3.30.930.10">
    <property type="entry name" value="Bira Bifunctional Protein, Domain 2"/>
    <property type="match status" value="2"/>
</dbReference>
<dbReference type="Proteomes" id="UP000275078">
    <property type="component" value="Unassembled WGS sequence"/>
</dbReference>
<evidence type="ECO:0000259" key="7">
    <source>
        <dbReference type="PROSITE" id="PS50862"/>
    </source>
</evidence>
<dbReference type="AlphaFoldDB" id="A0A3N4IP82"/>
<evidence type="ECO:0000313" key="8">
    <source>
        <dbReference type="EMBL" id="RPA83424.1"/>
    </source>
</evidence>
<reference evidence="8 9" key="1">
    <citation type="journal article" date="2018" name="Nat. Ecol. Evol.">
        <title>Pezizomycetes genomes reveal the molecular basis of ectomycorrhizal truffle lifestyle.</title>
        <authorList>
            <person name="Murat C."/>
            <person name="Payen T."/>
            <person name="Noel B."/>
            <person name="Kuo A."/>
            <person name="Morin E."/>
            <person name="Chen J."/>
            <person name="Kohler A."/>
            <person name="Krizsan K."/>
            <person name="Balestrini R."/>
            <person name="Da Silva C."/>
            <person name="Montanini B."/>
            <person name="Hainaut M."/>
            <person name="Levati E."/>
            <person name="Barry K.W."/>
            <person name="Belfiori B."/>
            <person name="Cichocki N."/>
            <person name="Clum A."/>
            <person name="Dockter R.B."/>
            <person name="Fauchery L."/>
            <person name="Guy J."/>
            <person name="Iotti M."/>
            <person name="Le Tacon F."/>
            <person name="Lindquist E.A."/>
            <person name="Lipzen A."/>
            <person name="Malagnac F."/>
            <person name="Mello A."/>
            <person name="Molinier V."/>
            <person name="Miyauchi S."/>
            <person name="Poulain J."/>
            <person name="Riccioni C."/>
            <person name="Rubini A."/>
            <person name="Sitrit Y."/>
            <person name="Splivallo R."/>
            <person name="Traeger S."/>
            <person name="Wang M."/>
            <person name="Zifcakova L."/>
            <person name="Wipf D."/>
            <person name="Zambonelli A."/>
            <person name="Paolocci F."/>
            <person name="Nowrousian M."/>
            <person name="Ottonello S."/>
            <person name="Baldrian P."/>
            <person name="Spatafora J.W."/>
            <person name="Henrissat B."/>
            <person name="Nagy L.G."/>
            <person name="Aury J.M."/>
            <person name="Wincker P."/>
            <person name="Grigoriev I.V."/>
            <person name="Bonfante P."/>
            <person name="Martin F.M."/>
        </authorList>
    </citation>
    <scope>NUCLEOTIDE SEQUENCE [LARGE SCALE GENOMIC DNA]</scope>
    <source>
        <strain evidence="8 9">RN42</strain>
    </source>
</reference>
<sequence>MLSRTGLRSLHLSCRPSTSLRLSATRSISASALRSYSIQTADIEKPLKPVPEASASASAAKNKPTLQFTEDQWATFKSQLEFPRATHQISALTPANAGETVRLYGNLSGVHKVRRTLAFSRLSDGSVDGKTIQIVSDLTAPNPATEEIHKRFIKSQFGEPVVITGIVKSIENGDGQVEVVLQEMLSLNSLDKKEIIRKDTNFPLSKRHLQLRYTPELHNALRVRAKVASLCRKQLEEEGFLEVETPILFKSTPEGAREFLVPTRRKAGYCYALPQSPQQYKQILMASGVKRYYQLARCFRDEDQRADRQPEFTQLDIELGFANAEDVMGVISRLAHKIWATAFHAPIPGEIPRITYQYAMNTYGSDKPDLRYPDIKIHRDSTTSDLVTESLSYPIPADTTPETFESSFRSIPEITNLLADSEIHVSTSSDSITFTHTRPALNTGGSTPLGIVRTHLLAHSPPPQGPVTKYAFVWVTDFPLFTLEADEVKVDASPEPIIKATHHPFTSPNPEDIHLLPTEPLKVRGQHYDLVLNGVELGGGSARIHSRALQEYVLQFLGIETKNFEHLLKVLDSGCPPHAGMALGFDRLMAVGLGLGSVRDVIAFPKTGEGKEELVGSPSFQGGEAGGLGEYGLRVWKK</sequence>
<evidence type="ECO:0000256" key="6">
    <source>
        <dbReference type="ARBA" id="ARBA00023146"/>
    </source>
</evidence>
<dbReference type="GO" id="GO:0006422">
    <property type="term" value="P:aspartyl-tRNA aminoacylation"/>
    <property type="evidence" value="ECO:0007669"/>
    <property type="project" value="TreeGrafter"/>
</dbReference>
<dbReference type="InterPro" id="IPR006195">
    <property type="entry name" value="aa-tRNA-synth_II"/>
</dbReference>
<dbReference type="EMBL" id="ML119664">
    <property type="protein sequence ID" value="RPA83424.1"/>
    <property type="molecule type" value="Genomic_DNA"/>
</dbReference>
<keyword evidence="5" id="KW-0648">Protein biosynthesis</keyword>
<evidence type="ECO:0000256" key="3">
    <source>
        <dbReference type="ARBA" id="ARBA00022741"/>
    </source>
</evidence>
<dbReference type="InterPro" id="IPR045864">
    <property type="entry name" value="aa-tRNA-synth_II/BPL/LPL"/>
</dbReference>
<dbReference type="Pfam" id="PF00152">
    <property type="entry name" value="tRNA-synt_2"/>
    <property type="match status" value="1"/>
</dbReference>
<dbReference type="PROSITE" id="PS50862">
    <property type="entry name" value="AA_TRNA_LIGASE_II"/>
    <property type="match status" value="1"/>
</dbReference>
<organism evidence="8 9">
    <name type="scientific">Ascobolus immersus RN42</name>
    <dbReference type="NCBI Taxonomy" id="1160509"/>
    <lineage>
        <taxon>Eukaryota</taxon>
        <taxon>Fungi</taxon>
        <taxon>Dikarya</taxon>
        <taxon>Ascomycota</taxon>
        <taxon>Pezizomycotina</taxon>
        <taxon>Pezizomycetes</taxon>
        <taxon>Pezizales</taxon>
        <taxon>Ascobolaceae</taxon>
        <taxon>Ascobolus</taxon>
    </lineage>
</organism>
<keyword evidence="6" id="KW-0030">Aminoacyl-tRNA synthetase</keyword>
<dbReference type="SUPFAM" id="SSF55681">
    <property type="entry name" value="Class II aaRS and biotin synthetases"/>
    <property type="match status" value="1"/>
</dbReference>
<protein>
    <recommendedName>
        <fullName evidence="7">Aminoacyl-transfer RNA synthetases class-II family profile domain-containing protein</fullName>
    </recommendedName>
</protein>
<feature type="domain" description="Aminoacyl-transfer RNA synthetases class-II family profile" evidence="7">
    <location>
        <begin position="221"/>
        <end position="605"/>
    </location>
</feature>
<evidence type="ECO:0000256" key="2">
    <source>
        <dbReference type="ARBA" id="ARBA00022598"/>
    </source>
</evidence>
<dbReference type="InterPro" id="IPR004115">
    <property type="entry name" value="GAD-like_sf"/>
</dbReference>
<dbReference type="STRING" id="1160509.A0A3N4IP82"/>
<evidence type="ECO:0000256" key="5">
    <source>
        <dbReference type="ARBA" id="ARBA00022917"/>
    </source>
</evidence>
<dbReference type="GO" id="GO:0004815">
    <property type="term" value="F:aspartate-tRNA ligase activity"/>
    <property type="evidence" value="ECO:0007669"/>
    <property type="project" value="TreeGrafter"/>
</dbReference>
<evidence type="ECO:0000256" key="1">
    <source>
        <dbReference type="ARBA" id="ARBA00006303"/>
    </source>
</evidence>
<dbReference type="SUPFAM" id="SSF50249">
    <property type="entry name" value="Nucleic acid-binding proteins"/>
    <property type="match status" value="1"/>
</dbReference>
<dbReference type="GO" id="GO:0005524">
    <property type="term" value="F:ATP binding"/>
    <property type="evidence" value="ECO:0007669"/>
    <property type="project" value="UniProtKB-KW"/>
</dbReference>
<evidence type="ECO:0000313" key="9">
    <source>
        <dbReference type="Proteomes" id="UP000275078"/>
    </source>
</evidence>
<dbReference type="InterPro" id="IPR002312">
    <property type="entry name" value="Asp/Asn-tRNA-synth_IIb"/>
</dbReference>
<dbReference type="Gene3D" id="3.30.1360.30">
    <property type="entry name" value="GAD-like domain"/>
    <property type="match status" value="2"/>
</dbReference>
<evidence type="ECO:0000256" key="4">
    <source>
        <dbReference type="ARBA" id="ARBA00022840"/>
    </source>
</evidence>
<dbReference type="PANTHER" id="PTHR22594:SF5">
    <property type="entry name" value="ASPARTATE--TRNA LIGASE, MITOCHONDRIAL"/>
    <property type="match status" value="1"/>
</dbReference>
<dbReference type="GO" id="GO:0005739">
    <property type="term" value="C:mitochondrion"/>
    <property type="evidence" value="ECO:0007669"/>
    <property type="project" value="TreeGrafter"/>
</dbReference>
<comment type="similarity">
    <text evidence="1">Belongs to the class-II aminoacyl-tRNA synthetase family. Type 1 subfamily.</text>
</comment>
<dbReference type="PANTHER" id="PTHR22594">
    <property type="entry name" value="ASPARTYL/LYSYL-TRNA SYNTHETASE"/>
    <property type="match status" value="1"/>
</dbReference>
<dbReference type="PRINTS" id="PR01042">
    <property type="entry name" value="TRNASYNTHASP"/>
</dbReference>
<keyword evidence="4" id="KW-0067">ATP-binding</keyword>
<dbReference type="OrthoDB" id="439710at2759"/>
<keyword evidence="9" id="KW-1185">Reference proteome</keyword>
<accession>A0A3N4IP82</accession>
<dbReference type="InterPro" id="IPR004364">
    <property type="entry name" value="Aa-tRNA-synt_II"/>
</dbReference>
<keyword evidence="3" id="KW-0547">Nucleotide-binding</keyword>
<keyword evidence="2" id="KW-0436">Ligase</keyword>
<dbReference type="Gene3D" id="2.40.50.140">
    <property type="entry name" value="Nucleic acid-binding proteins"/>
    <property type="match status" value="1"/>
</dbReference>
<name>A0A3N4IP82_ASCIM</name>
<proteinExistence type="inferred from homology"/>
<gene>
    <name evidence="8" type="ORF">BJ508DRAFT_223855</name>
</gene>
<dbReference type="InterPro" id="IPR012340">
    <property type="entry name" value="NA-bd_OB-fold"/>
</dbReference>